<dbReference type="eggNOG" id="COG2931">
    <property type="taxonomic scope" value="Bacteria"/>
</dbReference>
<dbReference type="Proteomes" id="UP000019489">
    <property type="component" value="Unassembled WGS sequence"/>
</dbReference>
<keyword evidence="2" id="KW-0732">Signal</keyword>
<dbReference type="AlphaFoldDB" id="W9G5Y2"/>
<comment type="caution">
    <text evidence="3">The sequence shown here is derived from an EMBL/GenBank/DDBJ whole genome shotgun (WGS) entry which is preliminary data.</text>
</comment>
<accession>W9G5Y2</accession>
<evidence type="ECO:0000313" key="4">
    <source>
        <dbReference type="Proteomes" id="UP000019489"/>
    </source>
</evidence>
<feature type="compositionally biased region" description="Polar residues" evidence="1">
    <location>
        <begin position="43"/>
        <end position="52"/>
    </location>
</feature>
<protein>
    <submittedName>
        <fullName evidence="3">Uncharacterized protein</fullName>
    </submittedName>
</protein>
<reference evidence="3 4" key="1">
    <citation type="submission" date="2013-08" db="EMBL/GenBank/DDBJ databases">
        <title>Intrasporangium oryzae NRRL B-24470.</title>
        <authorList>
            <person name="Liu H."/>
            <person name="Wang G."/>
        </authorList>
    </citation>
    <scope>NUCLEOTIDE SEQUENCE [LARGE SCALE GENOMIC DNA]</scope>
    <source>
        <strain evidence="3 4">NRRL B-24470</strain>
    </source>
</reference>
<feature type="signal peptide" evidence="2">
    <location>
        <begin position="1"/>
        <end position="31"/>
    </location>
</feature>
<evidence type="ECO:0000256" key="2">
    <source>
        <dbReference type="SAM" id="SignalP"/>
    </source>
</evidence>
<evidence type="ECO:0000256" key="1">
    <source>
        <dbReference type="SAM" id="MobiDB-lite"/>
    </source>
</evidence>
<keyword evidence="4" id="KW-1185">Reference proteome</keyword>
<gene>
    <name evidence="3" type="ORF">N865_10585</name>
</gene>
<evidence type="ECO:0000313" key="3">
    <source>
        <dbReference type="EMBL" id="EWT01440.1"/>
    </source>
</evidence>
<dbReference type="PATRIC" id="fig|1386089.3.peg.2331"/>
<name>W9G5Y2_9MICO</name>
<proteinExistence type="predicted"/>
<feature type="region of interest" description="Disordered" evidence="1">
    <location>
        <begin position="427"/>
        <end position="448"/>
    </location>
</feature>
<dbReference type="STRING" id="1386089.N865_10585"/>
<feature type="chain" id="PRO_5004920175" evidence="2">
    <location>
        <begin position="32"/>
        <end position="688"/>
    </location>
</feature>
<feature type="region of interest" description="Disordered" evidence="1">
    <location>
        <begin position="43"/>
        <end position="68"/>
    </location>
</feature>
<feature type="compositionally biased region" description="Low complexity" evidence="1">
    <location>
        <begin position="432"/>
        <end position="447"/>
    </location>
</feature>
<sequence>MHRTRLVRLAAVTAPAVVVAALAIPSLPAQAASQSIGLAGTSSIVTGDSPTGDQGPEFPAQEEENGTPDAFTGTITDRTLSLGHAPGKGVSVNSGKKAKSNPTFSNGFEGLNLYQQRYARRGNQFTVEPPDQAMCVGGGYVMEAVNDVVNVYNTGGQSVLPDNTATNIVSGFPRNVNHAVDLNSFYGYPPAIIRTTGVRGPELTDPTCIYDAATQRFFMVVLTIDPNSSGTGYVFTNHLDLAVSKTSDPTGLWNIYKIDVTNDGTNAGGVNPCPCLGDYPHIGADANGIYLTTNAYPWQSNGFDGAQIYALSKAQLAAGAANVTMQHIDTFGTVNAPSQAGSTQPGFTVWPAQSPGTGSFNLASNGTEYFLSSNAADEATHPITGSGGTYESNQLVVWSLTNTASLASGSADVHLANRIIDANQYALPPKQQQPGSGTAPGTGTPQGHCINDTTTLLFTGQTGCWRLLVGPPPHNEVVSAPDSNDTRMQQVTYANGKLWGALDTAVTVGGSNRAGIGWYVVKPGGATLAPKMAMQGYLGATGMDFTYPAIGVTASGRGVMAFTATGDATYPSAAYAPIDAVYGVGDWNVVPGGDGMATDDGFTGYRAQLNSAPRPRWGDYGAAAVDGSKVWVASEYISGACDYTTWGGPFFAGGTGDNLLGTCAGPDHGPGLRTALGNWSTRVSSFVP</sequence>
<dbReference type="EMBL" id="AWSA01000022">
    <property type="protein sequence ID" value="EWT01440.1"/>
    <property type="molecule type" value="Genomic_DNA"/>
</dbReference>
<organism evidence="3 4">
    <name type="scientific">Intrasporangium oryzae NRRL B-24470</name>
    <dbReference type="NCBI Taxonomy" id="1386089"/>
    <lineage>
        <taxon>Bacteria</taxon>
        <taxon>Bacillati</taxon>
        <taxon>Actinomycetota</taxon>
        <taxon>Actinomycetes</taxon>
        <taxon>Micrococcales</taxon>
        <taxon>Intrasporangiaceae</taxon>
        <taxon>Intrasporangium</taxon>
    </lineage>
</organism>